<feature type="domain" description="DUF397" evidence="1">
    <location>
        <begin position="8"/>
        <end position="58"/>
    </location>
</feature>
<dbReference type="Proteomes" id="UP001500804">
    <property type="component" value="Unassembled WGS sequence"/>
</dbReference>
<dbReference type="EMBL" id="BAABJO010000017">
    <property type="protein sequence ID" value="GAA5127729.1"/>
    <property type="molecule type" value="Genomic_DNA"/>
</dbReference>
<evidence type="ECO:0000313" key="2">
    <source>
        <dbReference type="EMBL" id="GAA5127729.1"/>
    </source>
</evidence>
<proteinExistence type="predicted"/>
<protein>
    <recommendedName>
        <fullName evidence="1">DUF397 domain-containing protein</fullName>
    </recommendedName>
</protein>
<dbReference type="InterPro" id="IPR007278">
    <property type="entry name" value="DUF397"/>
</dbReference>
<comment type="caution">
    <text evidence="2">The sequence shown here is derived from an EMBL/GenBank/DDBJ whole genome shotgun (WGS) entry which is preliminary data.</text>
</comment>
<dbReference type="RefSeq" id="WP_345607307.1">
    <property type="nucleotide sequence ID" value="NZ_BAABJO010000017.1"/>
</dbReference>
<accession>A0ABP9NPB0</accession>
<dbReference type="Pfam" id="PF04149">
    <property type="entry name" value="DUF397"/>
    <property type="match status" value="1"/>
</dbReference>
<organism evidence="2 3">
    <name type="scientific">Pseudonocardia adelaidensis</name>
    <dbReference type="NCBI Taxonomy" id="648754"/>
    <lineage>
        <taxon>Bacteria</taxon>
        <taxon>Bacillati</taxon>
        <taxon>Actinomycetota</taxon>
        <taxon>Actinomycetes</taxon>
        <taxon>Pseudonocardiales</taxon>
        <taxon>Pseudonocardiaceae</taxon>
        <taxon>Pseudonocardia</taxon>
    </lineage>
</organism>
<gene>
    <name evidence="2" type="ORF">GCM10023320_45550</name>
</gene>
<sequence length="65" mass="7168">MTQHVAAEYRISSFCSGADCIEVGMLQEGVVAVRDTKDRSRQLTFSAREWAAFVAEIKRGAFGGR</sequence>
<evidence type="ECO:0000313" key="3">
    <source>
        <dbReference type="Proteomes" id="UP001500804"/>
    </source>
</evidence>
<name>A0ABP9NPB0_9PSEU</name>
<keyword evidence="3" id="KW-1185">Reference proteome</keyword>
<reference evidence="3" key="1">
    <citation type="journal article" date="2019" name="Int. J. Syst. Evol. Microbiol.">
        <title>The Global Catalogue of Microorganisms (GCM) 10K type strain sequencing project: providing services to taxonomists for standard genome sequencing and annotation.</title>
        <authorList>
            <consortium name="The Broad Institute Genomics Platform"/>
            <consortium name="The Broad Institute Genome Sequencing Center for Infectious Disease"/>
            <person name="Wu L."/>
            <person name="Ma J."/>
        </authorList>
    </citation>
    <scope>NUCLEOTIDE SEQUENCE [LARGE SCALE GENOMIC DNA]</scope>
    <source>
        <strain evidence="3">JCM 18302</strain>
    </source>
</reference>
<evidence type="ECO:0000259" key="1">
    <source>
        <dbReference type="Pfam" id="PF04149"/>
    </source>
</evidence>